<sequence length="714" mass="82148">MNSMKKYIQIDSGVNFLGLHTVNINVDPNETDEIELKNSCIAILLHSDYSMQCSVYSYILIPNEFTLQNLITPFLNGGGCMHCSGQINQHTTSIIFNNIKLTITTAMTSKPEESLKLIRMRCLKCQKSSEVWTLRESIYSISLNELLHSLATTHSLEHPKFPTFPCKDYLYHILEFTGNGIALHFSLSLIQPFSVQSQLIPDQISQKQHVLSEIIEMNCHMTKELMILRKQIPKVQKSFEARKQLYSKLNQMENIYLGQSLLQFTPSDLVKFQLNFYQETLEFSKQFNNQLDTSKNKESLLTKINEDISKSSLPQITDTSPQRKITKPPRLSLINNQSIEDNQLISITSIPLEDEKLVLKLIWNDQLIVEHNETYFQLNLSTLPTLFAFALSTQSYKNYLISNNLSYSYNELNESTIKRVLSSTIKPHFDFKYTTIVDTIPITIEVSLCFACQFHLLRLLYYKNLSIPIENACHNFFRSVAYITSITTQGGKSKSLFFKTFDEQFLFKELKPPEYEAFLDGGGVGYFNYMLTVERKTVLVRNLGVFSSFIKIGNNKSEKVIFLIMENLFYGKEPTKTYDLKGTLKKRTLEDEELKVGLDGNFVQSLSRKPIIVSKEIKQELMSIIKNDTQMLSSSNVMDYSLIVGCDEKDRLLRVGIIDFIRTYTWDKQLESVVKKIGALGQNPTVIEPELYRKRLLSFINSVFMVMPDDSLLE</sequence>
<evidence type="ECO:0000256" key="3">
    <source>
        <dbReference type="PROSITE-ProRule" id="PRU00781"/>
    </source>
</evidence>
<dbReference type="InterPro" id="IPR027483">
    <property type="entry name" value="PInositol-4-P-4/5-kinase_C_sf"/>
</dbReference>
<reference evidence="5 6" key="1">
    <citation type="submission" date="2016-05" db="EMBL/GenBank/DDBJ databases">
        <title>First whole genome sequencing of Entamoeba histolytica HM1:IMSS-clone-6.</title>
        <authorList>
            <person name="Mukherjee Avik.K."/>
            <person name="Izumyama S."/>
            <person name="Nakada-Tsukui K."/>
            <person name="Nozaki T."/>
        </authorList>
    </citation>
    <scope>NUCLEOTIDE SEQUENCE [LARGE SCALE GENOMIC DNA]</scope>
    <source>
        <strain evidence="5 6">HM1:IMSS clone 6</strain>
    </source>
</reference>
<dbReference type="Pfam" id="PF01504">
    <property type="entry name" value="PIP5K"/>
    <property type="match status" value="1"/>
</dbReference>
<dbReference type="Gene3D" id="3.30.800.10">
    <property type="entry name" value="Phosphatidylinositol Phosphate Kinase II Beta"/>
    <property type="match status" value="1"/>
</dbReference>
<evidence type="ECO:0000313" key="5">
    <source>
        <dbReference type="EMBL" id="GAT92235.1"/>
    </source>
</evidence>
<dbReference type="VEuPathDB" id="AmoebaDB:EHI5A_023290"/>
<keyword evidence="3" id="KW-0808">Transferase</keyword>
<accession>A0A175JFA0</accession>
<organism evidence="5 6">
    <name type="scientific">Entamoeba histolytica</name>
    <dbReference type="NCBI Taxonomy" id="5759"/>
    <lineage>
        <taxon>Eukaryota</taxon>
        <taxon>Amoebozoa</taxon>
        <taxon>Evosea</taxon>
        <taxon>Archamoebae</taxon>
        <taxon>Mastigamoebida</taxon>
        <taxon>Entamoebidae</taxon>
        <taxon>Entamoeba</taxon>
    </lineage>
</organism>
<dbReference type="VEuPathDB" id="AmoebaDB:EHI7A_044180"/>
<dbReference type="InterPro" id="IPR027484">
    <property type="entry name" value="PInositol-4-P-5-kinase_N"/>
</dbReference>
<dbReference type="VEuPathDB" id="AmoebaDB:KM1_027030"/>
<dbReference type="SMART" id="SM00330">
    <property type="entry name" value="PIPKc"/>
    <property type="match status" value="1"/>
</dbReference>
<evidence type="ECO:0000256" key="1">
    <source>
        <dbReference type="ARBA" id="ARBA00022741"/>
    </source>
</evidence>
<dbReference type="EMBL" id="BDEQ01000001">
    <property type="protein sequence ID" value="GAT92235.1"/>
    <property type="molecule type" value="Genomic_DNA"/>
</dbReference>
<dbReference type="InterPro" id="IPR044769">
    <property type="entry name" value="PIKfyve_PIPKc"/>
</dbReference>
<dbReference type="PANTHER" id="PTHR45748:SF7">
    <property type="entry name" value="1-PHOSPHATIDYLINOSITOL 3-PHOSPHATE 5-KINASE-RELATED"/>
    <property type="match status" value="1"/>
</dbReference>
<dbReference type="CDD" id="cd17300">
    <property type="entry name" value="PIPKc_PIKfyve"/>
    <property type="match status" value="1"/>
</dbReference>
<dbReference type="eggNOG" id="KOG0230">
    <property type="taxonomic scope" value="Eukaryota"/>
</dbReference>
<dbReference type="Gene3D" id="3.30.810.10">
    <property type="entry name" value="2-Layer Sandwich"/>
    <property type="match status" value="1"/>
</dbReference>
<dbReference type="FunFam" id="3.30.810.10:FF:000011">
    <property type="entry name" value="Phosphoinositide kinase, putative"/>
    <property type="match status" value="1"/>
</dbReference>
<evidence type="ECO:0000313" key="6">
    <source>
        <dbReference type="Proteomes" id="UP000078387"/>
    </source>
</evidence>
<protein>
    <submittedName>
        <fullName evidence="5">Phosphoinositide kinase putative</fullName>
    </submittedName>
</protein>
<name>A0A175JFA0_ENTHI</name>
<dbReference type="InterPro" id="IPR002498">
    <property type="entry name" value="PInositol-4-P-4/5-kinase_core"/>
</dbReference>
<feature type="domain" description="PIPK" evidence="4">
    <location>
        <begin position="379"/>
        <end position="704"/>
    </location>
</feature>
<evidence type="ECO:0000256" key="2">
    <source>
        <dbReference type="ARBA" id="ARBA00022840"/>
    </source>
</evidence>
<dbReference type="VEuPathDB" id="AmoebaDB:EHI_049480"/>
<dbReference type="GO" id="GO:0000285">
    <property type="term" value="F:1-phosphatidylinositol-3-phosphate 5-kinase activity"/>
    <property type="evidence" value="ECO:0007669"/>
    <property type="project" value="InterPro"/>
</dbReference>
<dbReference type="PANTHER" id="PTHR45748">
    <property type="entry name" value="1-PHOSPHATIDYLINOSITOL 3-PHOSPHATE 5-KINASE-RELATED"/>
    <property type="match status" value="1"/>
</dbReference>
<proteinExistence type="predicted"/>
<dbReference type="GO" id="GO:0046854">
    <property type="term" value="P:phosphatidylinositol phosphate biosynthetic process"/>
    <property type="evidence" value="ECO:0007669"/>
    <property type="project" value="TreeGrafter"/>
</dbReference>
<keyword evidence="1 3" id="KW-0547">Nucleotide-binding</keyword>
<gene>
    <name evidence="5" type="ORF">CL6EHI_049480</name>
</gene>
<dbReference type="Proteomes" id="UP000078387">
    <property type="component" value="Unassembled WGS sequence"/>
</dbReference>
<dbReference type="VEuPathDB" id="AmoebaDB:EHI8A_043530"/>
<dbReference type="SUPFAM" id="SSF56104">
    <property type="entry name" value="SAICAR synthase-like"/>
    <property type="match status" value="1"/>
</dbReference>
<dbReference type="GO" id="GO:0005524">
    <property type="term" value="F:ATP binding"/>
    <property type="evidence" value="ECO:0007669"/>
    <property type="project" value="UniProtKB-UniRule"/>
</dbReference>
<dbReference type="GO" id="GO:0010008">
    <property type="term" value="C:endosome membrane"/>
    <property type="evidence" value="ECO:0007669"/>
    <property type="project" value="TreeGrafter"/>
</dbReference>
<dbReference type="AlphaFoldDB" id="A0A175JFA0"/>
<keyword evidence="3 5" id="KW-0418">Kinase</keyword>
<comment type="caution">
    <text evidence="5">The sequence shown here is derived from an EMBL/GenBank/DDBJ whole genome shotgun (WGS) entry which is preliminary data.</text>
</comment>
<evidence type="ECO:0000259" key="4">
    <source>
        <dbReference type="PROSITE" id="PS51455"/>
    </source>
</evidence>
<dbReference type="PROSITE" id="PS51455">
    <property type="entry name" value="PIPK"/>
    <property type="match status" value="1"/>
</dbReference>
<keyword evidence="2 3" id="KW-0067">ATP-binding</keyword>